<name>A0A2P5YUZ0_GOSBA</name>
<evidence type="ECO:0000313" key="2">
    <source>
        <dbReference type="Proteomes" id="UP000239757"/>
    </source>
</evidence>
<dbReference type="Proteomes" id="UP000239757">
    <property type="component" value="Unassembled WGS sequence"/>
</dbReference>
<dbReference type="AlphaFoldDB" id="A0A2P5YUZ0"/>
<dbReference type="EMBL" id="KZ662768">
    <property type="protein sequence ID" value="PPS19406.1"/>
    <property type="molecule type" value="Genomic_DNA"/>
</dbReference>
<evidence type="ECO:0000313" key="1">
    <source>
        <dbReference type="EMBL" id="PPS19406.1"/>
    </source>
</evidence>
<protein>
    <submittedName>
        <fullName evidence="1">Uncharacterized protein</fullName>
    </submittedName>
</protein>
<sequence length="85" mass="9499">MAEPVKSTVVEPIKLTRAWAYIAGHGRSKRSQAWSCDTTMCICTPKEHGRGLTVQTRPNSKFMSHTGKNWGTRACSMAVCPKIYR</sequence>
<accession>A0A2P5YUZ0</accession>
<reference evidence="1 2" key="1">
    <citation type="submission" date="2015-01" db="EMBL/GenBank/DDBJ databases">
        <title>Genome of allotetraploid Gossypium barbadense reveals genomic plasticity and fiber elongation in cotton evolution.</title>
        <authorList>
            <person name="Chen X."/>
            <person name="Liu X."/>
            <person name="Zhao B."/>
            <person name="Zheng H."/>
            <person name="Hu Y."/>
            <person name="Lu G."/>
            <person name="Yang C."/>
            <person name="Chen J."/>
            <person name="Shan C."/>
            <person name="Zhang L."/>
            <person name="Zhou Y."/>
            <person name="Wang L."/>
            <person name="Guo W."/>
            <person name="Bai Y."/>
            <person name="Ruan J."/>
            <person name="Shangguan X."/>
            <person name="Mao Y."/>
            <person name="Jiang J."/>
            <person name="Zhu Y."/>
            <person name="Lei J."/>
            <person name="Kang H."/>
            <person name="Chen S."/>
            <person name="He X."/>
            <person name="Wang R."/>
            <person name="Wang Y."/>
            <person name="Chen J."/>
            <person name="Wang L."/>
            <person name="Yu S."/>
            <person name="Wang B."/>
            <person name="Wei J."/>
            <person name="Song S."/>
            <person name="Lu X."/>
            <person name="Gao Z."/>
            <person name="Gu W."/>
            <person name="Deng X."/>
            <person name="Ma D."/>
            <person name="Wang S."/>
            <person name="Liang W."/>
            <person name="Fang L."/>
            <person name="Cai C."/>
            <person name="Zhu X."/>
            <person name="Zhou B."/>
            <person name="Zhang Y."/>
            <person name="Chen Z."/>
            <person name="Xu S."/>
            <person name="Zhu R."/>
            <person name="Wang S."/>
            <person name="Zhang T."/>
            <person name="Zhao G."/>
        </authorList>
    </citation>
    <scope>NUCLEOTIDE SEQUENCE [LARGE SCALE GENOMIC DNA]</scope>
    <source>
        <strain evidence="2">cv. Xinhai21</strain>
        <tissue evidence="1">Leaf</tissue>
    </source>
</reference>
<proteinExistence type="predicted"/>
<organism evidence="1 2">
    <name type="scientific">Gossypium barbadense</name>
    <name type="common">Sea Island cotton</name>
    <name type="synonym">Hibiscus barbadensis</name>
    <dbReference type="NCBI Taxonomy" id="3634"/>
    <lineage>
        <taxon>Eukaryota</taxon>
        <taxon>Viridiplantae</taxon>
        <taxon>Streptophyta</taxon>
        <taxon>Embryophyta</taxon>
        <taxon>Tracheophyta</taxon>
        <taxon>Spermatophyta</taxon>
        <taxon>Magnoliopsida</taxon>
        <taxon>eudicotyledons</taxon>
        <taxon>Gunneridae</taxon>
        <taxon>Pentapetalae</taxon>
        <taxon>rosids</taxon>
        <taxon>malvids</taxon>
        <taxon>Malvales</taxon>
        <taxon>Malvaceae</taxon>
        <taxon>Malvoideae</taxon>
        <taxon>Gossypium</taxon>
    </lineage>
</organism>
<gene>
    <name evidence="1" type="ORF">GOBAR_AA01161</name>
</gene>